<dbReference type="InterPro" id="IPR032438">
    <property type="entry name" value="ERCC3_RAD25_C"/>
</dbReference>
<evidence type="ECO:0000256" key="2">
    <source>
        <dbReference type="ARBA" id="ARBA00006637"/>
    </source>
</evidence>
<dbReference type="GO" id="GO:0006367">
    <property type="term" value="P:transcription initiation at RNA polymerase II promoter"/>
    <property type="evidence" value="ECO:0007669"/>
    <property type="project" value="InterPro"/>
</dbReference>
<keyword evidence="11" id="KW-0539">Nucleus</keyword>
<dbReference type="SMART" id="SM00487">
    <property type="entry name" value="DEXDc"/>
    <property type="match status" value="1"/>
</dbReference>
<dbReference type="AlphaFoldDB" id="A0A8S1AY82"/>
<dbReference type="GO" id="GO:0097550">
    <property type="term" value="C:transcription preinitiation complex"/>
    <property type="evidence" value="ECO:0007669"/>
    <property type="project" value="TreeGrafter"/>
</dbReference>
<dbReference type="GO" id="GO:0000112">
    <property type="term" value="C:nucleotide-excision repair factor 3 complex"/>
    <property type="evidence" value="ECO:0007669"/>
    <property type="project" value="TreeGrafter"/>
</dbReference>
<evidence type="ECO:0000256" key="7">
    <source>
        <dbReference type="ARBA" id="ARBA00022840"/>
    </source>
</evidence>
<dbReference type="GO" id="GO:0043138">
    <property type="term" value="F:3'-5' DNA helicase activity"/>
    <property type="evidence" value="ECO:0007669"/>
    <property type="project" value="UniProtKB-EC"/>
</dbReference>
<feature type="region of interest" description="Disordered" evidence="17">
    <location>
        <begin position="1"/>
        <end position="59"/>
    </location>
</feature>
<dbReference type="FunFam" id="3.40.50.300:FF:000077">
    <property type="entry name" value="Probable DNA repair helicase RAD25"/>
    <property type="match status" value="1"/>
</dbReference>
<evidence type="ECO:0000313" key="21">
    <source>
        <dbReference type="EMBL" id="CAB3259953.1"/>
    </source>
</evidence>
<reference evidence="22 23" key="1">
    <citation type="submission" date="2020-04" db="EMBL/GenBank/DDBJ databases">
        <authorList>
            <person name="Wallbank WR R."/>
            <person name="Pardo Diaz C."/>
            <person name="Kozak K."/>
            <person name="Martin S."/>
            <person name="Jiggins C."/>
            <person name="Moest M."/>
            <person name="Warren A I."/>
            <person name="Byers J.R.P. K."/>
            <person name="Montejo-Kovacevich G."/>
            <person name="Yen C E."/>
        </authorList>
    </citation>
    <scope>NUCLEOTIDE SEQUENCE [LARGE SCALE GENOMIC DNA]</scope>
</reference>
<dbReference type="Proteomes" id="UP000494106">
    <property type="component" value="Unassembled WGS sequence"/>
</dbReference>
<evidence type="ECO:0000256" key="8">
    <source>
        <dbReference type="ARBA" id="ARBA00023125"/>
    </source>
</evidence>
<evidence type="ECO:0000256" key="9">
    <source>
        <dbReference type="ARBA" id="ARBA00023204"/>
    </source>
</evidence>
<evidence type="ECO:0000256" key="6">
    <source>
        <dbReference type="ARBA" id="ARBA00022806"/>
    </source>
</evidence>
<dbReference type="InterPro" id="IPR001161">
    <property type="entry name" value="XPB/Ssl2"/>
</dbReference>
<dbReference type="CDD" id="cd18789">
    <property type="entry name" value="SF2_C_XPB"/>
    <property type="match status" value="1"/>
</dbReference>
<evidence type="ECO:0000256" key="5">
    <source>
        <dbReference type="ARBA" id="ARBA00022801"/>
    </source>
</evidence>
<dbReference type="FunFam" id="3.40.50.300:FF:000117">
    <property type="entry name" value="Putative DNA repair helicase rad25"/>
    <property type="match status" value="1"/>
</dbReference>
<dbReference type="EMBL" id="CADEBD010000745">
    <property type="protein sequence ID" value="CAB3259953.1"/>
    <property type="molecule type" value="Genomic_DNA"/>
</dbReference>
<dbReference type="InterPro" id="IPR032830">
    <property type="entry name" value="XPB/Ssl2_N"/>
</dbReference>
<sequence>MGPPKKLKKYDSSRGSDRSGKKKKVEEEMTIDLVDDDNTENVGVPGAALQDAEKNDQVPEDEFGAKDYRTQMALKSDSASRPLWVAPNGHIFLEAFSPVYKHAHDFLIAIAEPVCRPQHIHEYKLTAYSLYAAVSVGLQTNDIIEYLQRLSKCAVPAGIIEFIQLCTLSYGKVKLVLKHNRYLVESKHVEVLQKLLRDPVIQQCRLRRDGDDDLLTSALPNKPTTTSKTGDNIEKLASNGSVPDDISQFYQQLDKEDDDDEATDITANNAVAFEVDPEKIEVIQKRCIELEHPLLAEYDFRNDSINPDINIDLKPTAVLRPYQEKSLRKMFGNGRARSGVIVLPCGAGKSLVGVTAVCTVRKRALVLCNSGVSVEQWKQQFKCWSTADDSMICRFTSEAKDKPMGAGILITTYSMITHGQRRSWEAEQTMKWLQAQEWGLVVLDEVHTIPAKMFRRVLTIVHSHAKLGLTATLLREDDKIADLNFLIGPKLYEANWLELQAAGYIARVQCAEVWCPMTPEFYREYLIQKINKKMLLYVMNPSKFRACQFLVRYHERRGDKTIVFSDNVFALRHYAVKMNKPYIYGPTSQSERIQILQNFKFNPKVNTIFVSKVADTSFDLPEANVLIQISSHGGSRRQEAQRLGRILRAKKGALAEEYNAFFYTLVSQDTLEMAYSRKRQRFLVNQGYSYKVITELKGMDQEPDLFYGTREEQGMLLQQVLAASETDCEDEREGGAGGAGGVARRGGALSSLAGGDDALYLEHRRAANALNKHPLFKNKSESETGVPEWAIIELQGLVQIKKHDTEGATVIGDLHYYSRNRHPVLVLGHHILNGKEMKLEQPMAVIEKVIVDNKTNYKVKAVVKKKLLFKSRPKPIISNVAERV</sequence>
<name>A0A8S1AY82_ARCPL</name>
<dbReference type="GO" id="GO:0016787">
    <property type="term" value="F:hydrolase activity"/>
    <property type="evidence" value="ECO:0007669"/>
    <property type="project" value="UniProtKB-KW"/>
</dbReference>
<dbReference type="CDD" id="cd18029">
    <property type="entry name" value="DEXHc_XPB"/>
    <property type="match status" value="1"/>
</dbReference>
<evidence type="ECO:0000259" key="19">
    <source>
        <dbReference type="PROSITE" id="PS51194"/>
    </source>
</evidence>
<dbReference type="PROSITE" id="PS51192">
    <property type="entry name" value="HELICASE_ATP_BIND_1"/>
    <property type="match status" value="1"/>
</dbReference>
<proteinExistence type="inferred from homology"/>
<dbReference type="Pfam" id="PF16203">
    <property type="entry name" value="ERCC3_RAD25_C"/>
    <property type="match status" value="1"/>
</dbReference>
<dbReference type="GO" id="GO:0005675">
    <property type="term" value="C:transcription factor TFIIH holo complex"/>
    <property type="evidence" value="ECO:0007669"/>
    <property type="project" value="TreeGrafter"/>
</dbReference>
<dbReference type="InterPro" id="IPR001650">
    <property type="entry name" value="Helicase_C-like"/>
</dbReference>
<dbReference type="NCBIfam" id="TIGR00603">
    <property type="entry name" value="rad25"/>
    <property type="match status" value="1"/>
</dbReference>
<dbReference type="Gene3D" id="3.40.50.300">
    <property type="entry name" value="P-loop containing nucleotide triphosphate hydrolases"/>
    <property type="match status" value="2"/>
</dbReference>
<evidence type="ECO:0000256" key="17">
    <source>
        <dbReference type="SAM" id="MobiDB-lite"/>
    </source>
</evidence>
<evidence type="ECO:0000256" key="10">
    <source>
        <dbReference type="ARBA" id="ARBA00023235"/>
    </source>
</evidence>
<dbReference type="GO" id="GO:0003677">
    <property type="term" value="F:DNA binding"/>
    <property type="evidence" value="ECO:0007669"/>
    <property type="project" value="UniProtKB-KW"/>
</dbReference>
<keyword evidence="9" id="KW-0234">DNA repair</keyword>
<evidence type="ECO:0000256" key="14">
    <source>
        <dbReference type="ARBA" id="ARBA00044799"/>
    </source>
</evidence>
<protein>
    <recommendedName>
        <fullName evidence="14">General transcription and DNA repair factor IIH helicase/translocase subunit XPB</fullName>
        <ecNumber evidence="13">5.6.2.4</ecNumber>
    </recommendedName>
    <alternativeName>
        <fullName evidence="15">DNA 3'-5' helicase/translocase XPB</fullName>
    </alternativeName>
</protein>
<comment type="catalytic activity">
    <reaction evidence="16">
        <text>ATP + H2O = ADP + phosphate + H(+)</text>
        <dbReference type="Rhea" id="RHEA:13065"/>
        <dbReference type="ChEBI" id="CHEBI:15377"/>
        <dbReference type="ChEBI" id="CHEBI:15378"/>
        <dbReference type="ChEBI" id="CHEBI:30616"/>
        <dbReference type="ChEBI" id="CHEBI:43474"/>
        <dbReference type="ChEBI" id="CHEBI:456216"/>
        <dbReference type="EC" id="5.6.2.4"/>
    </reaction>
</comment>
<keyword evidence="3" id="KW-0547">Nucleotide-binding</keyword>
<dbReference type="SUPFAM" id="SSF52540">
    <property type="entry name" value="P-loop containing nucleoside triphosphate hydrolases"/>
    <property type="match status" value="2"/>
</dbReference>
<evidence type="ECO:0000256" key="15">
    <source>
        <dbReference type="ARBA" id="ARBA00044810"/>
    </source>
</evidence>
<dbReference type="SMART" id="SM00490">
    <property type="entry name" value="HELICc"/>
    <property type="match status" value="1"/>
</dbReference>
<feature type="domain" description="Helicase ATP-binding" evidence="18">
    <location>
        <begin position="330"/>
        <end position="491"/>
    </location>
</feature>
<evidence type="ECO:0000313" key="20">
    <source>
        <dbReference type="EMBL" id="CAB3251708.1"/>
    </source>
</evidence>
<evidence type="ECO:0000313" key="22">
    <source>
        <dbReference type="Proteomes" id="UP000494106"/>
    </source>
</evidence>
<dbReference type="OrthoDB" id="10262986at2759"/>
<keyword evidence="5" id="KW-0378">Hydrolase</keyword>
<evidence type="ECO:0000256" key="13">
    <source>
        <dbReference type="ARBA" id="ARBA00034808"/>
    </source>
</evidence>
<dbReference type="Pfam" id="PF13625">
    <property type="entry name" value="Helicase_C_3"/>
    <property type="match status" value="1"/>
</dbReference>
<dbReference type="EC" id="5.6.2.4" evidence="13"/>
<dbReference type="InterPro" id="IPR006935">
    <property type="entry name" value="Helicase/UvrB_N"/>
</dbReference>
<evidence type="ECO:0000256" key="1">
    <source>
        <dbReference type="ARBA" id="ARBA00004123"/>
    </source>
</evidence>
<feature type="region of interest" description="Disordered" evidence="17">
    <location>
        <begin position="215"/>
        <end position="234"/>
    </location>
</feature>
<gene>
    <name evidence="20" type="ORF">APLA_LOCUS13170</name>
    <name evidence="21" type="ORF">APLA_LOCUS16868</name>
</gene>
<dbReference type="InterPro" id="IPR050615">
    <property type="entry name" value="ATP-dep_DNA_Helicase"/>
</dbReference>
<dbReference type="GO" id="GO:0006289">
    <property type="term" value="P:nucleotide-excision repair"/>
    <property type="evidence" value="ECO:0007669"/>
    <property type="project" value="InterPro"/>
</dbReference>
<keyword evidence="6" id="KW-0347">Helicase</keyword>
<dbReference type="Proteomes" id="UP000494256">
    <property type="component" value="Unassembled WGS sequence"/>
</dbReference>
<feature type="compositionally biased region" description="Basic and acidic residues" evidence="17">
    <location>
        <begin position="9"/>
        <end position="27"/>
    </location>
</feature>
<keyword evidence="7" id="KW-0067">ATP-binding</keyword>
<feature type="compositionally biased region" description="Polar residues" evidence="17">
    <location>
        <begin position="218"/>
        <end position="230"/>
    </location>
</feature>
<comment type="catalytic activity">
    <reaction evidence="12">
        <text>Couples ATP hydrolysis with the unwinding of duplex DNA by translocating in the 3'-5' direction.</text>
        <dbReference type="EC" id="5.6.2.4"/>
    </reaction>
</comment>
<dbReference type="InterPro" id="IPR027417">
    <property type="entry name" value="P-loop_NTPase"/>
</dbReference>
<evidence type="ECO:0000256" key="12">
    <source>
        <dbReference type="ARBA" id="ARBA00034617"/>
    </source>
</evidence>
<evidence type="ECO:0000313" key="23">
    <source>
        <dbReference type="Proteomes" id="UP000494256"/>
    </source>
</evidence>
<organism evidence="20 22">
    <name type="scientific">Arctia plantaginis</name>
    <name type="common">Wood tiger moth</name>
    <name type="synonym">Phalaena plantaginis</name>
    <dbReference type="NCBI Taxonomy" id="874455"/>
    <lineage>
        <taxon>Eukaryota</taxon>
        <taxon>Metazoa</taxon>
        <taxon>Ecdysozoa</taxon>
        <taxon>Arthropoda</taxon>
        <taxon>Hexapoda</taxon>
        <taxon>Insecta</taxon>
        <taxon>Pterygota</taxon>
        <taxon>Neoptera</taxon>
        <taxon>Endopterygota</taxon>
        <taxon>Lepidoptera</taxon>
        <taxon>Glossata</taxon>
        <taxon>Ditrysia</taxon>
        <taxon>Noctuoidea</taxon>
        <taxon>Erebidae</taxon>
        <taxon>Arctiinae</taxon>
        <taxon>Arctia</taxon>
    </lineage>
</organism>
<comment type="similarity">
    <text evidence="2">Belongs to the helicase family. RAD25/XPB subfamily.</text>
</comment>
<evidence type="ECO:0000256" key="11">
    <source>
        <dbReference type="ARBA" id="ARBA00023242"/>
    </source>
</evidence>
<feature type="domain" description="Helicase C-terminal" evidence="19">
    <location>
        <begin position="545"/>
        <end position="700"/>
    </location>
</feature>
<keyword evidence="10" id="KW-0413">Isomerase</keyword>
<accession>A0A8S1AY82</accession>
<keyword evidence="8" id="KW-0238">DNA-binding</keyword>
<dbReference type="EMBL" id="CADEBC010000550">
    <property type="protein sequence ID" value="CAB3251708.1"/>
    <property type="molecule type" value="Genomic_DNA"/>
</dbReference>
<dbReference type="GO" id="GO:0005524">
    <property type="term" value="F:ATP binding"/>
    <property type="evidence" value="ECO:0007669"/>
    <property type="project" value="UniProtKB-KW"/>
</dbReference>
<feature type="compositionally biased region" description="Acidic residues" evidence="17">
    <location>
        <begin position="28"/>
        <end position="39"/>
    </location>
</feature>
<evidence type="ECO:0000259" key="18">
    <source>
        <dbReference type="PROSITE" id="PS51192"/>
    </source>
</evidence>
<comment type="subcellular location">
    <subcellularLocation>
        <location evidence="1">Nucleus</location>
    </subcellularLocation>
</comment>
<keyword evidence="4" id="KW-0227">DNA damage</keyword>
<evidence type="ECO:0000256" key="16">
    <source>
        <dbReference type="ARBA" id="ARBA00048988"/>
    </source>
</evidence>
<dbReference type="PANTHER" id="PTHR11274">
    <property type="entry name" value="RAD25/XP-B DNA REPAIR HELICASE"/>
    <property type="match status" value="1"/>
</dbReference>
<comment type="caution">
    <text evidence="20">The sequence shown here is derived from an EMBL/GenBank/DDBJ whole genome shotgun (WGS) entry which is preliminary data.</text>
</comment>
<dbReference type="PRINTS" id="PR00851">
    <property type="entry name" value="XRODRMPGMNTB"/>
</dbReference>
<evidence type="ECO:0000256" key="4">
    <source>
        <dbReference type="ARBA" id="ARBA00022763"/>
    </source>
</evidence>
<dbReference type="PANTHER" id="PTHR11274:SF0">
    <property type="entry name" value="GENERAL TRANSCRIPTION AND DNA REPAIR FACTOR IIH HELICASE SUBUNIT XPB"/>
    <property type="match status" value="1"/>
</dbReference>
<dbReference type="PROSITE" id="PS51194">
    <property type="entry name" value="HELICASE_CTER"/>
    <property type="match status" value="1"/>
</dbReference>
<dbReference type="Pfam" id="PF04851">
    <property type="entry name" value="ResIII"/>
    <property type="match status" value="1"/>
</dbReference>
<keyword evidence="22" id="KW-1185">Reference proteome</keyword>
<evidence type="ECO:0000256" key="3">
    <source>
        <dbReference type="ARBA" id="ARBA00022741"/>
    </source>
</evidence>
<dbReference type="InterPro" id="IPR014001">
    <property type="entry name" value="Helicase_ATP-bd"/>
</dbReference>